<evidence type="ECO:0000313" key="1">
    <source>
        <dbReference type="EMBL" id="AIT60159.1"/>
    </source>
</evidence>
<dbReference type="KEGG" id="cdo:CDOO_01925"/>
<dbReference type="EMBL" id="CP006764">
    <property type="protein sequence ID" value="AIT60159.1"/>
    <property type="molecule type" value="Genomic_DNA"/>
</dbReference>
<sequence>MGRKGSTEPRFYVPPLRELTPETSKGFEVIEFAALLGIELYPWQEWVLIHGLELLPTGEFRFKTVIVEVARQNGKTLLMVVLGLWRLFQYGASRVLSGAQSLGDAEDTLDEAFKIACWDPVLRAFLPDNPRAEEEEDEYNGAHRSRANGKAAIKLALAPVPEVLDIARTMPTWSLAVMSRKGGRSKSVDLALLDELRELLDWLAWNGVVPTTTARPRSQVWGFSNAGDVRSIVLKSLRDSAVAQLEENKTAGTRVGFFSYSAHPDADILDSAAHAQSNPSMGYGEISEEGLLADARDAQAGGNEAGWRAEHMCQWQVSITQGRIPMRLWNALADPDSCRAPGEEVFVGIDVALDGRFAHIAICSRRLDGLWHVEIVASRAGFKWVPGWLKRREGAAWFSGKVGMQVKGSASAGLAPLLRAEGIEVEEWQGTAMSASVLGFTDEIESRGIRHRAQPILDVSIEGAVDRKRGDIAIWDRGNSATDAAPTIAANIAWWMATRIETDEFVSAYAADDFGTYEEPDVAQEVGDVDDNDDDGGLLIV</sequence>
<name>A0A097IDG7_9CORY</name>
<organism evidence="1 2">
    <name type="scientific">Corynebacterium doosanense CAU 212 = DSM 45436</name>
    <dbReference type="NCBI Taxonomy" id="558173"/>
    <lineage>
        <taxon>Bacteria</taxon>
        <taxon>Bacillati</taxon>
        <taxon>Actinomycetota</taxon>
        <taxon>Actinomycetes</taxon>
        <taxon>Mycobacteriales</taxon>
        <taxon>Corynebacteriaceae</taxon>
        <taxon>Corynebacterium</taxon>
    </lineage>
</organism>
<evidence type="ECO:0000313" key="2">
    <source>
        <dbReference type="Proteomes" id="UP000029914"/>
    </source>
</evidence>
<dbReference type="STRING" id="558173.CDOO_01925"/>
<dbReference type="Gene3D" id="3.40.50.300">
    <property type="entry name" value="P-loop containing nucleotide triphosphate hydrolases"/>
    <property type="match status" value="1"/>
</dbReference>
<protein>
    <submittedName>
        <fullName evidence="1">Terminase</fullName>
    </submittedName>
</protein>
<dbReference type="eggNOG" id="COG4626">
    <property type="taxonomic scope" value="Bacteria"/>
</dbReference>
<dbReference type="InterPro" id="IPR027417">
    <property type="entry name" value="P-loop_NTPase"/>
</dbReference>
<dbReference type="AlphaFoldDB" id="A0A097IDG7"/>
<accession>A0A097IDG7</accession>
<dbReference type="HOGENOM" id="CLU_030716_2_0_11"/>
<gene>
    <name evidence="1" type="ORF">CDOO_01925</name>
</gene>
<dbReference type="Proteomes" id="UP000029914">
    <property type="component" value="Chromosome"/>
</dbReference>
<proteinExistence type="predicted"/>
<dbReference type="RefSeq" id="WP_018021462.1">
    <property type="nucleotide sequence ID" value="NZ_AQUX01000002.1"/>
</dbReference>
<reference evidence="1 2" key="1">
    <citation type="submission" date="2013-09" db="EMBL/GenBank/DDBJ databases">
        <title>Complete genome sequence of Corynebacterium doosanense CAU 212(T) (=DSM 45436(T)), isolated from activated sludge.</title>
        <authorList>
            <person name="Schaffert L."/>
            <person name="Albersmeier A."/>
            <person name="Kalinowski J."/>
            <person name="Ruckert C."/>
        </authorList>
    </citation>
    <scope>NUCLEOTIDE SEQUENCE [LARGE SCALE GENOMIC DNA]</scope>
    <source>
        <strain evidence="1 2">CAU 212</strain>
    </source>
</reference>
<keyword evidence="2" id="KW-1185">Reference proteome</keyword>
<dbReference type="OrthoDB" id="3188010at2"/>